<dbReference type="PANTHER" id="PTHR37487:SF2">
    <property type="entry name" value="EXPRESSED PROTEIN"/>
    <property type="match status" value="1"/>
</dbReference>
<dbReference type="PANTHER" id="PTHR37487">
    <property type="entry name" value="CHROMOSOME 1, WHOLE GENOME SHOTGUN SEQUENCE"/>
    <property type="match status" value="1"/>
</dbReference>
<proteinExistence type="predicted"/>
<keyword evidence="2" id="KW-0732">Signal</keyword>
<comment type="caution">
    <text evidence="3">The sequence shown here is derived from an EMBL/GenBank/DDBJ whole genome shotgun (WGS) entry which is preliminary data.</text>
</comment>
<evidence type="ECO:0000256" key="2">
    <source>
        <dbReference type="SAM" id="SignalP"/>
    </source>
</evidence>
<evidence type="ECO:0000313" key="4">
    <source>
        <dbReference type="Proteomes" id="UP001388673"/>
    </source>
</evidence>
<dbReference type="Proteomes" id="UP001388673">
    <property type="component" value="Unassembled WGS sequence"/>
</dbReference>
<feature type="signal peptide" evidence="2">
    <location>
        <begin position="1"/>
        <end position="19"/>
    </location>
</feature>
<protein>
    <recommendedName>
        <fullName evidence="5">Ser-Thr-rich glycosyl-phosphatidyl-inositol-anchored membrane family-domain-containing protein</fullName>
    </recommendedName>
</protein>
<evidence type="ECO:0000256" key="1">
    <source>
        <dbReference type="SAM" id="MobiDB-lite"/>
    </source>
</evidence>
<feature type="region of interest" description="Disordered" evidence="1">
    <location>
        <begin position="127"/>
        <end position="160"/>
    </location>
</feature>
<gene>
    <name evidence="3" type="ORF">IAR55_000335</name>
</gene>
<feature type="chain" id="PRO_5043429993" description="Ser-Thr-rich glycosyl-phosphatidyl-inositol-anchored membrane family-domain-containing protein" evidence="2">
    <location>
        <begin position="20"/>
        <end position="192"/>
    </location>
</feature>
<reference evidence="3 4" key="1">
    <citation type="journal article" date="2024" name="bioRxiv">
        <title>Comparative genomics of Cryptococcus and Kwoniella reveals pathogenesis evolution and contrasting karyotype dynamics via intercentromeric recombination or chromosome fusion.</title>
        <authorList>
            <person name="Coelho M.A."/>
            <person name="David-Palma M."/>
            <person name="Shea T."/>
            <person name="Bowers K."/>
            <person name="McGinley-Smith S."/>
            <person name="Mohammad A.W."/>
            <person name="Gnirke A."/>
            <person name="Yurkov A.M."/>
            <person name="Nowrousian M."/>
            <person name="Sun S."/>
            <person name="Cuomo C.A."/>
            <person name="Heitman J."/>
        </authorList>
    </citation>
    <scope>NUCLEOTIDE SEQUENCE [LARGE SCALE GENOMIC DNA]</scope>
    <source>
        <strain evidence="3 4">CBS 13917</strain>
    </source>
</reference>
<sequence length="192" mass="18482">MLFPTKLAIFSTLIAAAQAQLSVNTPASLIECQPASLSWTGSTSAPYFIAFLPGGQVSAPAIEQLQAVQSSPYTWNVNIAANTNITIRVTDGTGAIAYSSPVVIQAGSNSACLSSAAGDASTSAGASATGSAGSSASTTGSASRTGSATGSATSAPAATSSSASSAGLLTRENASGLAALLGFVAVAVSALA</sequence>
<dbReference type="RefSeq" id="XP_066806013.1">
    <property type="nucleotide sequence ID" value="XM_066943471.1"/>
</dbReference>
<dbReference type="GeneID" id="92177595"/>
<evidence type="ECO:0000313" key="3">
    <source>
        <dbReference type="EMBL" id="KAK8869767.1"/>
    </source>
</evidence>
<name>A0AAW0Z6J1_9TREE</name>
<evidence type="ECO:0008006" key="5">
    <source>
        <dbReference type="Google" id="ProtNLM"/>
    </source>
</evidence>
<dbReference type="EMBL" id="JBCAWK010000001">
    <property type="protein sequence ID" value="KAK8869767.1"/>
    <property type="molecule type" value="Genomic_DNA"/>
</dbReference>
<dbReference type="AlphaFoldDB" id="A0AAW0Z6J1"/>
<keyword evidence="4" id="KW-1185">Reference proteome</keyword>
<dbReference type="KEGG" id="kne:92177595"/>
<accession>A0AAW0Z6J1</accession>
<organism evidence="3 4">
    <name type="scientific">Kwoniella newhampshirensis</name>
    <dbReference type="NCBI Taxonomy" id="1651941"/>
    <lineage>
        <taxon>Eukaryota</taxon>
        <taxon>Fungi</taxon>
        <taxon>Dikarya</taxon>
        <taxon>Basidiomycota</taxon>
        <taxon>Agaricomycotina</taxon>
        <taxon>Tremellomycetes</taxon>
        <taxon>Tremellales</taxon>
        <taxon>Cryptococcaceae</taxon>
        <taxon>Kwoniella</taxon>
    </lineage>
</organism>